<dbReference type="EMBL" id="OZ034822">
    <property type="protein sequence ID" value="CAL1413645.1"/>
    <property type="molecule type" value="Genomic_DNA"/>
</dbReference>
<keyword evidence="3" id="KW-1185">Reference proteome</keyword>
<name>A0AAV2GWG8_9ROSI</name>
<reference evidence="2 3" key="1">
    <citation type="submission" date="2024-04" db="EMBL/GenBank/DDBJ databases">
        <authorList>
            <person name="Fracassetti M."/>
        </authorList>
    </citation>
    <scope>NUCLEOTIDE SEQUENCE [LARGE SCALE GENOMIC DNA]</scope>
</reference>
<protein>
    <recommendedName>
        <fullName evidence="1">Reverse transcriptase zinc-binding domain-containing protein</fullName>
    </recommendedName>
</protein>
<proteinExistence type="predicted"/>
<organism evidence="2 3">
    <name type="scientific">Linum trigynum</name>
    <dbReference type="NCBI Taxonomy" id="586398"/>
    <lineage>
        <taxon>Eukaryota</taxon>
        <taxon>Viridiplantae</taxon>
        <taxon>Streptophyta</taxon>
        <taxon>Embryophyta</taxon>
        <taxon>Tracheophyta</taxon>
        <taxon>Spermatophyta</taxon>
        <taxon>Magnoliopsida</taxon>
        <taxon>eudicotyledons</taxon>
        <taxon>Gunneridae</taxon>
        <taxon>Pentapetalae</taxon>
        <taxon>rosids</taxon>
        <taxon>fabids</taxon>
        <taxon>Malpighiales</taxon>
        <taxon>Linaceae</taxon>
        <taxon>Linum</taxon>
    </lineage>
</organism>
<gene>
    <name evidence="2" type="ORF">LTRI10_LOCUS52862</name>
</gene>
<dbReference type="PANTHER" id="PTHR47746">
    <property type="entry name" value="ZF-RVT DOMAIN-CONTAINING PROTEIN"/>
    <property type="match status" value="1"/>
</dbReference>
<dbReference type="Proteomes" id="UP001497516">
    <property type="component" value="Chromosome 9"/>
</dbReference>
<dbReference type="PANTHER" id="PTHR47746:SF88">
    <property type="entry name" value="RNA-DIRECTED DNA POLYMERASE (REVERSE TRANSCRIPTASE)-RELATED FAMILY PROTEIN-RELATED"/>
    <property type="match status" value="1"/>
</dbReference>
<evidence type="ECO:0000313" key="3">
    <source>
        <dbReference type="Proteomes" id="UP001497516"/>
    </source>
</evidence>
<dbReference type="AlphaFoldDB" id="A0AAV2GWG8"/>
<dbReference type="InterPro" id="IPR026960">
    <property type="entry name" value="RVT-Znf"/>
</dbReference>
<evidence type="ECO:0000313" key="2">
    <source>
        <dbReference type="EMBL" id="CAL1413645.1"/>
    </source>
</evidence>
<accession>A0AAV2GWG8</accession>
<evidence type="ECO:0000259" key="1">
    <source>
        <dbReference type="Pfam" id="PF13966"/>
    </source>
</evidence>
<dbReference type="Pfam" id="PF13966">
    <property type="entry name" value="zf-RVT"/>
    <property type="match status" value="1"/>
</dbReference>
<feature type="domain" description="Reverse transcriptase zinc-binding" evidence="1">
    <location>
        <begin position="22"/>
        <end position="89"/>
    </location>
</feature>
<sequence length="181" mass="20708">MFDAFWNHVCINPGGGACVSFWYDCWIPKTILADSFSRIAAICFHQKILTIDNLKRRCWALANQCKLCRREEESVNHLFVDCDFTKEVWSGINSFSRGIQAPVNGIVSAIRSWPTEVSDCIEGWISYCSLHVVCWTVWRERNNRIFNQSQTTRGALSKKIIRSIVEWVIAKGKVSRDLGSA</sequence>